<sequence>MPAISKIRFTHVLYEGGNKRYNDETFWFDGHNGAILLENGGGKTVFIQTAIQAVLPHTDLAGRKLKDTLLLENGPAHIAVEWILNDKPRRRYAVTCISLFQSGQGVDSYRYAYEYGERDDHGLDHIPFVKPFMGKNRPADKGEIQEYYASMASRYPLNARLFPTIKEYKAHLEEQYQIIPSEWEAIVKINDTEGGIEKFFDDCKTTSQLLDRLLIPTVERAMEGFEEGSFAKLFETHREGFKKYRELKEQIGENRTILQEMDKVVRLYERLNEAEERYDGLRREAKSYWRLSLDQQRGEEEERGRVAERLRDWAERNGRLGWKRKSLQIAKQQRDKAALEAKLLSVQEERDRAEAQLKRAEKQYYSLQFADYREKLETAKGRMNVLTQSLERLERSDEEHLLQERWERNGGQLRSVFERQEREDERRQTECARELAQLEEQQQAAEAGIRALQQEQQEWSRSLHTKEAEKRTKLEQQAKIARGILANPLLEKVEEQFPLWAQEQQSLEDRRVEWKHRLKRLEDERESKQQRRKQSEEERSRAEKEQARLEERERQLGREQQEMKRALASLRPAWERIGSVYEKQASLAEQLGEGVELRRQHKQRLLDQERLAYRFVDDHGGQPTFYADPMVERMARQWERQFSLLQLGTEYVAGLGKEATDRGRRDGLWAVTLVTTEQEKPALQRKLRTAGKEFAFPIRVLTVTEAAEEVTGKPDADNGDDASLFDSAAMTGGSGGEHWVVPEHWLDNEEPAVFELWKTELKEKAETVKSEREGKERELADWQTVQRRLDVYLRDYPLSVAQTIESELKSGRELLLALNDERKRLEQELNANRQEADKLRIYLEEAGERIVQLGIWLRDAQEYMELGRDVGKLEHELAPIRDQLDSLQRKQRRAEEQAKLLTGEAQEVRQTLQDVRISLQVLKQDGLYREVQSFAFVDPEAAASELKEERKALELERHRIGKERSALETELKGERERANVFLREMEKLRLERPDTEEDAPLPPDPEERKREWWGKILAFREEAAAIAELLSREDKALREAEGMLSLLDRQFREHYPDEPQARFEEPLPEAEQALDREEAQLRREQEELHQRQQQIERQLRELDSVLQTWNKYTLTYQLEDPRIEASVLSADEQSQFAYKRVSRTEASVGALRSQYERVEKEKQVVMQGKQRLKEFCLQQVQDMKLRQMFVQGVDAKESYGDILEFQQTMENRIQRAIHIAEQTIQTHDQDLQHYIQHIHTHLKQIVQELKELPKKTRVRSEDGWKDMYAFAIPEWDEQTGKDRIRQHIEWILRRLEQDKYAGEQGQEQQAAMRKDLEKWLDSRQLMQVVMQNESIGITCRKVSNDHQVTKAAYSWEQSNRWSGGEKWSKNMTLFLGLLNYVAERKQYIQGAMKRHRTVILDNPFGKASSEHVLSPVFFIADQLGFQMIALTAHAEGKFLQDYFPVVYSCRLRQAADSGKQIMEATQRVQHAYFRDNAPETLERLGARVSQIELF</sequence>
<feature type="region of interest" description="Disordered" evidence="2">
    <location>
        <begin position="446"/>
        <end position="471"/>
    </location>
</feature>
<protein>
    <submittedName>
        <fullName evidence="3">Chromosome segregation ATPase</fullName>
    </submittedName>
</protein>
<comment type="caution">
    <text evidence="3">The sequence shown here is derived from an EMBL/GenBank/DDBJ whole genome shotgun (WGS) entry which is preliminary data.</text>
</comment>
<evidence type="ECO:0000256" key="1">
    <source>
        <dbReference type="SAM" id="Coils"/>
    </source>
</evidence>
<feature type="coiled-coil region" evidence="1">
    <location>
        <begin position="808"/>
        <end position="842"/>
    </location>
</feature>
<proteinExistence type="predicted"/>
<keyword evidence="4" id="KW-1185">Reference proteome</keyword>
<evidence type="ECO:0000313" key="4">
    <source>
        <dbReference type="Proteomes" id="UP000307943"/>
    </source>
</evidence>
<dbReference type="RefSeq" id="WP_139600527.1">
    <property type="nucleotide sequence ID" value="NZ_VDCQ01000002.1"/>
</dbReference>
<reference evidence="3 4" key="1">
    <citation type="submission" date="2019-05" db="EMBL/GenBank/DDBJ databases">
        <title>We sequenced the genome of Paenibacillus hemerocallicola KCTC 33185 for further insight into its adaptation and study the phylogeny of Paenibacillus.</title>
        <authorList>
            <person name="Narsing Rao M.P."/>
        </authorList>
    </citation>
    <scope>NUCLEOTIDE SEQUENCE [LARGE SCALE GENOMIC DNA]</scope>
    <source>
        <strain evidence="3 4">KCTC 33185</strain>
    </source>
</reference>
<dbReference type="Proteomes" id="UP000307943">
    <property type="component" value="Unassembled WGS sequence"/>
</dbReference>
<feature type="coiled-coil region" evidence="1">
    <location>
        <begin position="329"/>
        <end position="396"/>
    </location>
</feature>
<evidence type="ECO:0000313" key="3">
    <source>
        <dbReference type="EMBL" id="TNJ68020.1"/>
    </source>
</evidence>
<accession>A0A5C4THS4</accession>
<feature type="compositionally biased region" description="Polar residues" evidence="2">
    <location>
        <begin position="453"/>
        <end position="462"/>
    </location>
</feature>
<dbReference type="OrthoDB" id="9815057at2"/>
<dbReference type="EMBL" id="VDCQ01000002">
    <property type="protein sequence ID" value="TNJ68020.1"/>
    <property type="molecule type" value="Genomic_DNA"/>
</dbReference>
<keyword evidence="1" id="KW-0175">Coiled coil</keyword>
<feature type="region of interest" description="Disordered" evidence="2">
    <location>
        <begin position="523"/>
        <end position="560"/>
    </location>
</feature>
<organism evidence="3 4">
    <name type="scientific">Paenibacillus hemerocallicola</name>
    <dbReference type="NCBI Taxonomy" id="1172614"/>
    <lineage>
        <taxon>Bacteria</taxon>
        <taxon>Bacillati</taxon>
        <taxon>Bacillota</taxon>
        <taxon>Bacilli</taxon>
        <taxon>Bacillales</taxon>
        <taxon>Paenibacillaceae</taxon>
        <taxon>Paenibacillus</taxon>
    </lineage>
</organism>
<gene>
    <name evidence="3" type="ORF">FE784_02465</name>
</gene>
<evidence type="ECO:0000256" key="2">
    <source>
        <dbReference type="SAM" id="MobiDB-lite"/>
    </source>
</evidence>
<feature type="coiled-coil region" evidence="1">
    <location>
        <begin position="870"/>
        <end position="991"/>
    </location>
</feature>
<feature type="coiled-coil region" evidence="1">
    <location>
        <begin position="1067"/>
        <end position="1105"/>
    </location>
</feature>
<name>A0A5C4THS4_9BACL</name>
<feature type="coiled-coil region" evidence="1">
    <location>
        <begin position="257"/>
        <end position="284"/>
    </location>
</feature>